<dbReference type="VEuPathDB" id="TriTrypDB:TcCLB.505115.20"/>
<keyword evidence="2" id="KW-1133">Transmembrane helix</keyword>
<feature type="compositionally biased region" description="Low complexity" evidence="1">
    <location>
        <begin position="19"/>
        <end position="32"/>
    </location>
</feature>
<accession>Q4CN73</accession>
<evidence type="ECO:0000256" key="1">
    <source>
        <dbReference type="SAM" id="MobiDB-lite"/>
    </source>
</evidence>
<feature type="transmembrane region" description="Helical" evidence="2">
    <location>
        <begin position="76"/>
        <end position="96"/>
    </location>
</feature>
<gene>
    <name evidence="3" type="ORF">Tc00.1047053505115.20</name>
</gene>
<protein>
    <submittedName>
        <fullName evidence="3">Uncharacterized protein</fullName>
    </submittedName>
</protein>
<dbReference type="RefSeq" id="XP_803172.1">
    <property type="nucleotide sequence ID" value="XM_798079.1"/>
</dbReference>
<feature type="transmembrane region" description="Helical" evidence="2">
    <location>
        <begin position="117"/>
        <end position="139"/>
    </location>
</feature>
<evidence type="ECO:0000313" key="3">
    <source>
        <dbReference type="EMBL" id="EAN81726.1"/>
    </source>
</evidence>
<keyword evidence="2" id="KW-0812">Transmembrane</keyword>
<name>Q4CN73_TRYCC</name>
<keyword evidence="4" id="KW-1185">Reference proteome</keyword>
<keyword evidence="2" id="KW-0472">Membrane</keyword>
<comment type="caution">
    <text evidence="3">The sequence shown here is derived from an EMBL/GenBank/DDBJ whole genome shotgun (WGS) entry which is preliminary data.</text>
</comment>
<reference evidence="3 4" key="1">
    <citation type="journal article" date="2005" name="Science">
        <title>The genome sequence of Trypanosoma cruzi, etiologic agent of Chagas disease.</title>
        <authorList>
            <person name="El-Sayed N.M."/>
            <person name="Myler P.J."/>
            <person name="Bartholomeu D.C."/>
            <person name="Nilsson D."/>
            <person name="Aggarwal G."/>
            <person name="Tran A.N."/>
            <person name="Ghedin E."/>
            <person name="Worthey E.A."/>
            <person name="Delcher A.L."/>
            <person name="Blandin G."/>
            <person name="Westenberger S.J."/>
            <person name="Caler E."/>
            <person name="Cerqueira G.C."/>
            <person name="Branche C."/>
            <person name="Haas B."/>
            <person name="Anupama A."/>
            <person name="Arner E."/>
            <person name="Aslund L."/>
            <person name="Attipoe P."/>
            <person name="Bontempi E."/>
            <person name="Bringaud F."/>
            <person name="Burton P."/>
            <person name="Cadag E."/>
            <person name="Campbell D.A."/>
            <person name="Carrington M."/>
            <person name="Crabtree J."/>
            <person name="Darban H."/>
            <person name="da Silveira J.F."/>
            <person name="de Jong P."/>
            <person name="Edwards K."/>
            <person name="Englund P.T."/>
            <person name="Fazelina G."/>
            <person name="Feldblyum T."/>
            <person name="Ferella M."/>
            <person name="Frasch A.C."/>
            <person name="Gull K."/>
            <person name="Horn D."/>
            <person name="Hou L."/>
            <person name="Huang Y."/>
            <person name="Kindlund E."/>
            <person name="Klingbeil M."/>
            <person name="Kluge S."/>
            <person name="Koo H."/>
            <person name="Lacerda D."/>
            <person name="Levin M.J."/>
            <person name="Lorenzi H."/>
            <person name="Louie T."/>
            <person name="Machado C.R."/>
            <person name="McCulloch R."/>
            <person name="McKenna A."/>
            <person name="Mizuno Y."/>
            <person name="Mottram J.C."/>
            <person name="Nelson S."/>
            <person name="Ochaya S."/>
            <person name="Osoegawa K."/>
            <person name="Pai G."/>
            <person name="Parsons M."/>
            <person name="Pentony M."/>
            <person name="Pettersson U."/>
            <person name="Pop M."/>
            <person name="Ramirez J.L."/>
            <person name="Rinta J."/>
            <person name="Robertson L."/>
            <person name="Salzberg S.L."/>
            <person name="Sanchez D.O."/>
            <person name="Seyler A."/>
            <person name="Sharma R."/>
            <person name="Shetty J."/>
            <person name="Simpson A.J."/>
            <person name="Sisk E."/>
            <person name="Tammi M.T."/>
            <person name="Tarleton R."/>
            <person name="Teixeira S."/>
            <person name="Van Aken S."/>
            <person name="Vogt C."/>
            <person name="Ward P.N."/>
            <person name="Wickstead B."/>
            <person name="Wortman J."/>
            <person name="White O."/>
            <person name="Fraser C.M."/>
            <person name="Stuart K.D."/>
            <person name="Andersson B."/>
        </authorList>
    </citation>
    <scope>NUCLEOTIDE SEQUENCE [LARGE SCALE GENOMIC DNA]</scope>
    <source>
        <strain evidence="3 4">CL Brener</strain>
    </source>
</reference>
<evidence type="ECO:0000313" key="4">
    <source>
        <dbReference type="Proteomes" id="UP000002296"/>
    </source>
</evidence>
<evidence type="ECO:0000256" key="2">
    <source>
        <dbReference type="SAM" id="Phobius"/>
    </source>
</evidence>
<dbReference type="EMBL" id="AAHK01003078">
    <property type="protein sequence ID" value="EAN81726.1"/>
    <property type="molecule type" value="Genomic_DNA"/>
</dbReference>
<dbReference type="KEGG" id="tcr:505115.20"/>
<dbReference type="AlphaFoldDB" id="Q4CN73"/>
<dbReference type="Proteomes" id="UP000002296">
    <property type="component" value="Unassembled WGS sequence"/>
</dbReference>
<dbReference type="PaxDb" id="353153-Q4CN73"/>
<organism evidence="3 4">
    <name type="scientific">Trypanosoma cruzi (strain CL Brener)</name>
    <dbReference type="NCBI Taxonomy" id="353153"/>
    <lineage>
        <taxon>Eukaryota</taxon>
        <taxon>Discoba</taxon>
        <taxon>Euglenozoa</taxon>
        <taxon>Kinetoplastea</taxon>
        <taxon>Metakinetoplastina</taxon>
        <taxon>Trypanosomatida</taxon>
        <taxon>Trypanosomatidae</taxon>
        <taxon>Trypanosoma</taxon>
        <taxon>Schizotrypanum</taxon>
    </lineage>
</organism>
<feature type="region of interest" description="Disordered" evidence="1">
    <location>
        <begin position="1"/>
        <end position="67"/>
    </location>
</feature>
<dbReference type="GeneID" id="3532747"/>
<proteinExistence type="predicted"/>
<feature type="compositionally biased region" description="Gly residues" evidence="1">
    <location>
        <begin position="44"/>
        <end position="53"/>
    </location>
</feature>
<sequence length="145" mass="16427">MASVGMSGGDMSRGRTFTRLGRLPSPLRLSPLARHNGVEDGDGSGEGNDGGNGPRAQQTVRPKCRPRRGQRDLHNFFWTSGDVVVFWHFLSIGIYGRRHRFAWGMKKKMKCCLIDGLFPFFFGWGWRGDAFLFLCLYGRRCFPHA</sequence>
<dbReference type="InParanoid" id="Q4CN73"/>